<comment type="similarity">
    <text evidence="2 9">Belongs to the TRAFAC class OBG-HflX-like GTPase superfamily. OBG GTPase family.</text>
</comment>
<dbReference type="NCBIfam" id="NF008955">
    <property type="entry name" value="PRK12297.1"/>
    <property type="match status" value="1"/>
</dbReference>
<dbReference type="SUPFAM" id="SSF82051">
    <property type="entry name" value="Obg GTP-binding protein N-terminal domain"/>
    <property type="match status" value="1"/>
</dbReference>
<dbReference type="NCBIfam" id="NF008954">
    <property type="entry name" value="PRK12296.1"/>
    <property type="match status" value="1"/>
</dbReference>
<evidence type="ECO:0000256" key="3">
    <source>
        <dbReference type="ARBA" id="ARBA00022490"/>
    </source>
</evidence>
<evidence type="ECO:0000259" key="10">
    <source>
        <dbReference type="PROSITE" id="PS51710"/>
    </source>
</evidence>
<dbReference type="PIRSF" id="PIRSF002401">
    <property type="entry name" value="GTP_bd_Obg/CgtA"/>
    <property type="match status" value="1"/>
</dbReference>
<dbReference type="Gene3D" id="3.40.50.300">
    <property type="entry name" value="P-loop containing nucleotide triphosphate hydrolases"/>
    <property type="match status" value="1"/>
</dbReference>
<dbReference type="InterPro" id="IPR027417">
    <property type="entry name" value="P-loop_NTPase"/>
</dbReference>
<dbReference type="PROSITE" id="PS51883">
    <property type="entry name" value="OBG"/>
    <property type="match status" value="1"/>
</dbReference>
<dbReference type="InterPro" id="IPR005225">
    <property type="entry name" value="Small_GTP-bd"/>
</dbReference>
<dbReference type="InterPro" id="IPR031167">
    <property type="entry name" value="G_OBG"/>
</dbReference>
<dbReference type="PROSITE" id="PS51710">
    <property type="entry name" value="G_OBG"/>
    <property type="match status" value="1"/>
</dbReference>
<reference evidence="13" key="1">
    <citation type="submission" date="2022-12" db="EMBL/GenBank/DDBJ databases">
        <title>Genomic Characterization of Candidatus Phytoplasma sacchari in China.</title>
        <authorList>
            <person name="Zhang R.-Y."/>
        </authorList>
    </citation>
    <scope>NUCLEOTIDE SEQUENCE [LARGE SCALE GENOMIC DNA]</scope>
    <source>
        <strain evidence="13">SCWL1</strain>
    </source>
</reference>
<protein>
    <recommendedName>
        <fullName evidence="9">GTPase Obg</fullName>
        <ecNumber evidence="9">3.6.5.-</ecNumber>
    </recommendedName>
    <alternativeName>
        <fullName evidence="9">GTP-binding protein Obg</fullName>
    </alternativeName>
</protein>
<dbReference type="InterPro" id="IPR015349">
    <property type="entry name" value="OCT_dom"/>
</dbReference>
<feature type="domain" description="OCT" evidence="11">
    <location>
        <begin position="345"/>
        <end position="422"/>
    </location>
</feature>
<evidence type="ECO:0000313" key="13">
    <source>
        <dbReference type="EMBL" id="WBL31373.1"/>
    </source>
</evidence>
<dbReference type="EC" id="3.6.5.-" evidence="9"/>
<accession>A0ABY7M3D5</accession>
<evidence type="ECO:0000256" key="4">
    <source>
        <dbReference type="ARBA" id="ARBA00022723"/>
    </source>
</evidence>
<sequence length="422" mass="47894">MNFMDKTINFVKAGDGGNGIVAFRREKYVPYGGPAGGNGGDGGSILFIGDAGLNDLLNLQYRKKIRALNGFNGQNKNKNGSKASDLFIKVPLGTIVYNNENNQFMGEITENGEKLIIAKGGKGGRGNYSLANSKNKAPSYAEKGDLGESFYIRVELKILADVGMIGFPNVGKSSLISIISNAKSKIDSYPFTTLKPFLGSVSYKKNKFVIADIPGLIKDSHKGKGMGIYFLKHIERCKILLHICSAEKENVYQDYYDLIQEIKNYNVKILKKPQIIVLNKMDLSDSQKKLFFLEKKLNKEKLIIPISVKKKQNLNFLIEQIIYYLEKYKECFDSKDNDNKTIRVFSIKEENDFQVFKDQSGDFVVHGKIIEKWFHKTDFNNYESLKRFSFFLKKIGVEDILRKKGMSHNDKVKICNFVFELF</sequence>
<dbReference type="NCBIfam" id="NF008956">
    <property type="entry name" value="PRK12299.1"/>
    <property type="match status" value="1"/>
</dbReference>
<comment type="subcellular location">
    <subcellularLocation>
        <location evidence="9">Cytoplasm</location>
    </subcellularLocation>
</comment>
<dbReference type="Pfam" id="PF01926">
    <property type="entry name" value="MMR_HSR1"/>
    <property type="match status" value="1"/>
</dbReference>
<keyword evidence="3 9" id="KW-0963">Cytoplasm</keyword>
<dbReference type="CDD" id="cd01898">
    <property type="entry name" value="Obg"/>
    <property type="match status" value="1"/>
</dbReference>
<feature type="binding site" evidence="9">
    <location>
        <position position="173"/>
    </location>
    <ligand>
        <name>Mg(2+)</name>
        <dbReference type="ChEBI" id="CHEBI:18420"/>
    </ligand>
</feature>
<keyword evidence="5 9" id="KW-0547">Nucleotide-binding</keyword>
<comment type="subunit">
    <text evidence="9">Monomer.</text>
</comment>
<evidence type="ECO:0000256" key="1">
    <source>
        <dbReference type="ARBA" id="ARBA00001946"/>
    </source>
</evidence>
<dbReference type="PROSITE" id="PS51881">
    <property type="entry name" value="OCT"/>
    <property type="match status" value="1"/>
</dbReference>
<dbReference type="Pfam" id="PF01018">
    <property type="entry name" value="GTP1_OBG"/>
    <property type="match status" value="1"/>
</dbReference>
<evidence type="ECO:0000256" key="5">
    <source>
        <dbReference type="ARBA" id="ARBA00022741"/>
    </source>
</evidence>
<proteinExistence type="inferred from homology"/>
<dbReference type="InterPro" id="IPR045086">
    <property type="entry name" value="OBG_GTPase"/>
</dbReference>
<dbReference type="EMBL" id="CP115156">
    <property type="protein sequence ID" value="WBL31373.1"/>
    <property type="molecule type" value="Genomic_DNA"/>
</dbReference>
<dbReference type="NCBIfam" id="TIGR02729">
    <property type="entry name" value="Obg_CgtA"/>
    <property type="match status" value="1"/>
</dbReference>
<feature type="binding site" evidence="9">
    <location>
        <begin position="307"/>
        <end position="309"/>
    </location>
    <ligand>
        <name>GTP</name>
        <dbReference type="ChEBI" id="CHEBI:37565"/>
    </ligand>
</feature>
<gene>
    <name evidence="13" type="primary">obgE</name>
    <name evidence="9" type="synonym">obg</name>
    <name evidence="13" type="ORF">O7R10_02055</name>
</gene>
<dbReference type="Pfam" id="PF09269">
    <property type="entry name" value="DUF1967"/>
    <property type="match status" value="1"/>
</dbReference>
<dbReference type="Proteomes" id="UP001210120">
    <property type="component" value="Chromosome"/>
</dbReference>
<dbReference type="Gene3D" id="2.70.210.12">
    <property type="entry name" value="GTP1/OBG domain"/>
    <property type="match status" value="1"/>
</dbReference>
<evidence type="ECO:0000256" key="9">
    <source>
        <dbReference type="HAMAP-Rule" id="MF_01454"/>
    </source>
</evidence>
<dbReference type="Gene3D" id="3.30.300.350">
    <property type="entry name" value="GTP-binding protein OBG, C-terminal domain"/>
    <property type="match status" value="1"/>
</dbReference>
<evidence type="ECO:0000256" key="8">
    <source>
        <dbReference type="ARBA" id="ARBA00023134"/>
    </source>
</evidence>
<keyword evidence="4 9" id="KW-0479">Metal-binding</keyword>
<feature type="binding site" evidence="9">
    <location>
        <begin position="191"/>
        <end position="195"/>
    </location>
    <ligand>
        <name>GTP</name>
        <dbReference type="ChEBI" id="CHEBI:37565"/>
    </ligand>
</feature>
<dbReference type="HAMAP" id="MF_01454">
    <property type="entry name" value="GTPase_Obg"/>
    <property type="match status" value="1"/>
</dbReference>
<keyword evidence="6 9" id="KW-0378">Hydrolase</keyword>
<evidence type="ECO:0000313" key="14">
    <source>
        <dbReference type="Proteomes" id="UP001210120"/>
    </source>
</evidence>
<dbReference type="SUPFAM" id="SSF52540">
    <property type="entry name" value="P-loop containing nucleoside triphosphate hydrolases"/>
    <property type="match status" value="1"/>
</dbReference>
<dbReference type="InterPro" id="IPR006169">
    <property type="entry name" value="GTP1_OBG_dom"/>
</dbReference>
<feature type="domain" description="Obg" evidence="12">
    <location>
        <begin position="1"/>
        <end position="159"/>
    </location>
</feature>
<name>A0ABY7M3D5_9MOLU</name>
<dbReference type="PANTHER" id="PTHR11702:SF31">
    <property type="entry name" value="MITOCHONDRIAL RIBOSOME-ASSOCIATED GTPASE 2"/>
    <property type="match status" value="1"/>
</dbReference>
<evidence type="ECO:0000256" key="6">
    <source>
        <dbReference type="ARBA" id="ARBA00022801"/>
    </source>
</evidence>
<feature type="binding site" evidence="9">
    <location>
        <begin position="212"/>
        <end position="215"/>
    </location>
    <ligand>
        <name>GTP</name>
        <dbReference type="ChEBI" id="CHEBI:37565"/>
    </ligand>
</feature>
<keyword evidence="14" id="KW-1185">Reference proteome</keyword>
<feature type="binding site" evidence="9">
    <location>
        <begin position="166"/>
        <end position="173"/>
    </location>
    <ligand>
        <name>GTP</name>
        <dbReference type="ChEBI" id="CHEBI:37565"/>
    </ligand>
</feature>
<dbReference type="InterPro" id="IPR036726">
    <property type="entry name" value="GTP1_OBG_dom_sf"/>
</dbReference>
<evidence type="ECO:0000259" key="11">
    <source>
        <dbReference type="PROSITE" id="PS51881"/>
    </source>
</evidence>
<dbReference type="SUPFAM" id="SSF102741">
    <property type="entry name" value="Obg GTP-binding protein C-terminal domain"/>
    <property type="match status" value="1"/>
</dbReference>
<evidence type="ECO:0000256" key="7">
    <source>
        <dbReference type="ARBA" id="ARBA00022842"/>
    </source>
</evidence>
<comment type="function">
    <text evidence="9">An essential GTPase which binds GTP, GDP and possibly (p)ppGpp with moderate affinity, with high nucleotide exchange rates and a fairly low GTP hydrolysis rate. Plays a role in control of the cell cycle, stress response, ribosome biogenesis and in those bacteria that undergo differentiation, in morphogenesis control.</text>
</comment>
<evidence type="ECO:0000256" key="2">
    <source>
        <dbReference type="ARBA" id="ARBA00007699"/>
    </source>
</evidence>
<dbReference type="InterPro" id="IPR036346">
    <property type="entry name" value="GTP-bd_prot_GTP1/OBG_C_sf"/>
</dbReference>
<feature type="domain" description="OBG-type G" evidence="10">
    <location>
        <begin position="160"/>
        <end position="326"/>
    </location>
</feature>
<dbReference type="InterPro" id="IPR006073">
    <property type="entry name" value="GTP-bd"/>
</dbReference>
<dbReference type="InterPro" id="IPR014100">
    <property type="entry name" value="GTP-bd_Obg/CgtA"/>
</dbReference>
<organism evidence="13 14">
    <name type="scientific">Candidatus Phytoplasma sacchari</name>
    <dbReference type="NCBI Taxonomy" id="2609813"/>
    <lineage>
        <taxon>Bacteria</taxon>
        <taxon>Bacillati</taxon>
        <taxon>Mycoplasmatota</taxon>
        <taxon>Mollicutes</taxon>
        <taxon>Acholeplasmatales</taxon>
        <taxon>Acholeplasmataceae</taxon>
        <taxon>Candidatus Phytoplasma</taxon>
        <taxon>16SrXI (Rice yellow dwarf group)</taxon>
    </lineage>
</organism>
<keyword evidence="8 9" id="KW-0342">GTP-binding</keyword>
<feature type="binding site" evidence="9">
    <location>
        <begin position="279"/>
        <end position="282"/>
    </location>
    <ligand>
        <name>GTP</name>
        <dbReference type="ChEBI" id="CHEBI:37565"/>
    </ligand>
</feature>
<comment type="cofactor">
    <cofactor evidence="1 9">
        <name>Mg(2+)</name>
        <dbReference type="ChEBI" id="CHEBI:18420"/>
    </cofactor>
</comment>
<dbReference type="PRINTS" id="PR00326">
    <property type="entry name" value="GTP1OBG"/>
</dbReference>
<evidence type="ECO:0000259" key="12">
    <source>
        <dbReference type="PROSITE" id="PS51883"/>
    </source>
</evidence>
<feature type="binding site" evidence="9">
    <location>
        <position position="193"/>
    </location>
    <ligand>
        <name>Mg(2+)</name>
        <dbReference type="ChEBI" id="CHEBI:18420"/>
    </ligand>
</feature>
<keyword evidence="7 9" id="KW-0460">Magnesium</keyword>
<dbReference type="PANTHER" id="PTHR11702">
    <property type="entry name" value="DEVELOPMENTALLY REGULATED GTP-BINDING PROTEIN-RELATED"/>
    <property type="match status" value="1"/>
</dbReference>
<dbReference type="NCBIfam" id="TIGR00231">
    <property type="entry name" value="small_GTP"/>
    <property type="match status" value="1"/>
</dbReference>
<dbReference type="NCBIfam" id="TIGR03595">
    <property type="entry name" value="Obg_CgtA_exten"/>
    <property type="match status" value="1"/>
</dbReference>